<dbReference type="Proteomes" id="UP001381693">
    <property type="component" value="Unassembled WGS sequence"/>
</dbReference>
<feature type="region of interest" description="Disordered" evidence="1">
    <location>
        <begin position="84"/>
        <end position="156"/>
    </location>
</feature>
<name>A0AAN9AA06_HALRR</name>
<dbReference type="AlphaFoldDB" id="A0AAN9AA06"/>
<accession>A0AAN9AA06</accession>
<feature type="compositionally biased region" description="Basic residues" evidence="1">
    <location>
        <begin position="139"/>
        <end position="156"/>
    </location>
</feature>
<gene>
    <name evidence="2" type="ORF">SK128_013088</name>
</gene>
<evidence type="ECO:0000313" key="3">
    <source>
        <dbReference type="Proteomes" id="UP001381693"/>
    </source>
</evidence>
<reference evidence="2 3" key="1">
    <citation type="submission" date="2023-11" db="EMBL/GenBank/DDBJ databases">
        <title>Halocaridina rubra genome assembly.</title>
        <authorList>
            <person name="Smith C."/>
        </authorList>
    </citation>
    <scope>NUCLEOTIDE SEQUENCE [LARGE SCALE GENOMIC DNA]</scope>
    <source>
        <strain evidence="2">EP-1</strain>
        <tissue evidence="2">Whole</tissue>
    </source>
</reference>
<sequence length="156" mass="17792">MIFKSIWQPCKTDLQKTRAMADDQSATIRDSQDKQEKLLGENTKLSQQIESYKSLQGENENLKRQIQIVQNSAKLSEDRIHELEAQLKQKREAENNAPPPEVKEIAEAGQDLIQKNLPDSGGANPDSKKHCSRTTGSAKRQKSRLLRQRNPKRKCQ</sequence>
<protein>
    <submittedName>
        <fullName evidence="2">Uncharacterized protein</fullName>
    </submittedName>
</protein>
<evidence type="ECO:0000313" key="2">
    <source>
        <dbReference type="EMBL" id="KAK7080138.1"/>
    </source>
</evidence>
<dbReference type="EMBL" id="JAXCGZ010006103">
    <property type="protein sequence ID" value="KAK7080138.1"/>
    <property type="molecule type" value="Genomic_DNA"/>
</dbReference>
<keyword evidence="3" id="KW-1185">Reference proteome</keyword>
<organism evidence="2 3">
    <name type="scientific">Halocaridina rubra</name>
    <name type="common">Hawaiian red shrimp</name>
    <dbReference type="NCBI Taxonomy" id="373956"/>
    <lineage>
        <taxon>Eukaryota</taxon>
        <taxon>Metazoa</taxon>
        <taxon>Ecdysozoa</taxon>
        <taxon>Arthropoda</taxon>
        <taxon>Crustacea</taxon>
        <taxon>Multicrustacea</taxon>
        <taxon>Malacostraca</taxon>
        <taxon>Eumalacostraca</taxon>
        <taxon>Eucarida</taxon>
        <taxon>Decapoda</taxon>
        <taxon>Pleocyemata</taxon>
        <taxon>Caridea</taxon>
        <taxon>Atyoidea</taxon>
        <taxon>Atyidae</taxon>
        <taxon>Halocaridina</taxon>
    </lineage>
</organism>
<feature type="compositionally biased region" description="Basic and acidic residues" evidence="1">
    <location>
        <begin position="84"/>
        <end position="94"/>
    </location>
</feature>
<evidence type="ECO:0000256" key="1">
    <source>
        <dbReference type="SAM" id="MobiDB-lite"/>
    </source>
</evidence>
<comment type="caution">
    <text evidence="2">The sequence shown here is derived from an EMBL/GenBank/DDBJ whole genome shotgun (WGS) entry which is preliminary data.</text>
</comment>
<proteinExistence type="predicted"/>